<accession>A0ACC0V377</accession>
<protein>
    <submittedName>
        <fullName evidence="1">Uncharacterized protein</fullName>
    </submittedName>
</protein>
<keyword evidence="2" id="KW-1185">Reference proteome</keyword>
<evidence type="ECO:0000313" key="1">
    <source>
        <dbReference type="EMBL" id="KAI9899931.1"/>
    </source>
</evidence>
<comment type="caution">
    <text evidence="1">The sequence shown here is derived from an EMBL/GenBank/DDBJ whole genome shotgun (WGS) entry which is preliminary data.</text>
</comment>
<sequence length="654" mass="73088">MSVGFGNAAVTPLSLVGPVAVQEQVVPTNSAGLCHARHQGHALSRITFAKHQLIKPDGEDDADGRSRKHSDMLAGCPRFVQRDKAIECFYGPYSDVSFILRTIDLLDRGPSVPQHRQLCIISDMLGRPLHHEPDEASSEHADAYLLPDDGYGLINVLLSRGDLMLAFLPEQELKDAVAEVQAGRPIPNDLLFLLHMCLSLGYLLSSDMHRKRNCELALRDAIRHFRIGMSLSTQHRTSNIHALQAMLCAITFLMSGFRCTSAHAHIGTAYSLALRLGLFSRWTDLAHMSVEERRVRTRLLATFLSIDAIVGLILDLPAFIHRHAVPQSRLLDLACKAEAEADLMTAALLRHSILLTTPLEIRAKGQTEACDGDTQLDCSRHFQTAYEECQRWKMETTPLMTKMGNYPEHRRAVTDLEMTLNLSQIMLFRPHLHYLRDMYAGKTISVAESYYALTCIKAASSAILRAEENDHCRHYRQQQEQQCCGQEGRTHSWLSVYTIFSSSLCLAFLVAAHPATTLPSVAWQRACRGIEVIAAYRCADNIAVVCLELLKMVTHALSETIYIDFERIEATTTTYCDLRVQTARTHPTKLVHILNGELTGERDEKLAGIGNEALEKKKSVDTGMENEVDRVLEQAEALPVTFDPEDPVRISDSK</sequence>
<organism evidence="1 2">
    <name type="scientific">Trichothecium roseum</name>
    <dbReference type="NCBI Taxonomy" id="47278"/>
    <lineage>
        <taxon>Eukaryota</taxon>
        <taxon>Fungi</taxon>
        <taxon>Dikarya</taxon>
        <taxon>Ascomycota</taxon>
        <taxon>Pezizomycotina</taxon>
        <taxon>Sordariomycetes</taxon>
        <taxon>Hypocreomycetidae</taxon>
        <taxon>Hypocreales</taxon>
        <taxon>Hypocreales incertae sedis</taxon>
        <taxon>Trichothecium</taxon>
    </lineage>
</organism>
<evidence type="ECO:0000313" key="2">
    <source>
        <dbReference type="Proteomes" id="UP001163324"/>
    </source>
</evidence>
<dbReference type="EMBL" id="CM047943">
    <property type="protein sequence ID" value="KAI9899931.1"/>
    <property type="molecule type" value="Genomic_DNA"/>
</dbReference>
<dbReference type="Proteomes" id="UP001163324">
    <property type="component" value="Chromosome 4"/>
</dbReference>
<name>A0ACC0V377_9HYPO</name>
<proteinExistence type="predicted"/>
<gene>
    <name evidence="1" type="ORF">N3K66_004193</name>
</gene>
<reference evidence="1" key="1">
    <citation type="submission" date="2022-10" db="EMBL/GenBank/DDBJ databases">
        <title>Complete Genome of Trichothecium roseum strain YXFP-22015, a Plant Pathogen Isolated from Citrus.</title>
        <authorList>
            <person name="Wang Y."/>
            <person name="Zhu L."/>
        </authorList>
    </citation>
    <scope>NUCLEOTIDE SEQUENCE</scope>
    <source>
        <strain evidence="1">YXFP-22015</strain>
    </source>
</reference>